<accession>A0A099GJ02</accession>
<organism evidence="3 5">
    <name type="scientific">Paracoccus sanguinis</name>
    <dbReference type="NCBI Taxonomy" id="1545044"/>
    <lineage>
        <taxon>Bacteria</taxon>
        <taxon>Pseudomonadati</taxon>
        <taxon>Pseudomonadota</taxon>
        <taxon>Alphaproteobacteria</taxon>
        <taxon>Rhodobacterales</taxon>
        <taxon>Paracoccaceae</taxon>
        <taxon>Paracoccus</taxon>
    </lineage>
</organism>
<dbReference type="Proteomes" id="UP000182944">
    <property type="component" value="Unassembled WGS sequence"/>
</dbReference>
<gene>
    <name evidence="3" type="ORF">IX56_06420</name>
    <name evidence="4" type="ORF">SAMN05444276_10715</name>
</gene>
<evidence type="ECO:0000313" key="3">
    <source>
        <dbReference type="EMBL" id="KGJ22696.1"/>
    </source>
</evidence>
<dbReference type="EMBL" id="FNNA01000007">
    <property type="protein sequence ID" value="SDX46509.1"/>
    <property type="molecule type" value="Genomic_DNA"/>
</dbReference>
<feature type="chain" id="PRO_5010409457" evidence="2">
    <location>
        <begin position="31"/>
        <end position="368"/>
    </location>
</feature>
<dbReference type="Gene3D" id="3.40.190.10">
    <property type="entry name" value="Periplasmic binding protein-like II"/>
    <property type="match status" value="2"/>
</dbReference>
<evidence type="ECO:0000313" key="6">
    <source>
        <dbReference type="Proteomes" id="UP000182944"/>
    </source>
</evidence>
<protein>
    <submittedName>
        <fullName evidence="4">Putative spermidine/putrescine transport system substrate-binding protein</fullName>
    </submittedName>
    <submittedName>
        <fullName evidence="3">Spermidine/putrescine ABC transporter substrate-binding protein</fullName>
    </submittedName>
</protein>
<accession>A0A099G2N1</accession>
<reference evidence="3 5" key="2">
    <citation type="submission" date="2014-10" db="EMBL/GenBank/DDBJ databases">
        <title>Paracoccus sanguinis sp. nov., isolated from clinical specimens of New York State patients.</title>
        <authorList>
            <person name="Mingle L.A."/>
            <person name="Cole J.A."/>
            <person name="Lapierre P."/>
            <person name="Musser K.A."/>
        </authorList>
    </citation>
    <scope>NUCLEOTIDE SEQUENCE [LARGE SCALE GENOMIC DNA]</scope>
    <source>
        <strain evidence="3 5">5503</strain>
    </source>
</reference>
<dbReference type="PANTHER" id="PTHR30222">
    <property type="entry name" value="SPERMIDINE/PUTRESCINE-BINDING PERIPLASMIC PROTEIN"/>
    <property type="match status" value="1"/>
</dbReference>
<dbReference type="STRING" id="1545044.SAMN05444276_10715"/>
<reference evidence="3 5" key="1">
    <citation type="submission" date="2014-09" db="EMBL/GenBank/DDBJ databases">
        <authorList>
            <person name="McGinnis J.M."/>
            <person name="Wolfgang W.J."/>
        </authorList>
    </citation>
    <scope>NUCLEOTIDE SEQUENCE [LARGE SCALE GENOMIC DNA]</scope>
    <source>
        <strain evidence="3 5">5503</strain>
    </source>
</reference>
<dbReference type="Proteomes" id="UP000029858">
    <property type="component" value="Unassembled WGS sequence"/>
</dbReference>
<name>A0A099G2N1_9RHOB</name>
<evidence type="ECO:0000313" key="5">
    <source>
        <dbReference type="Proteomes" id="UP000029858"/>
    </source>
</evidence>
<reference evidence="4" key="3">
    <citation type="submission" date="2016-10" db="EMBL/GenBank/DDBJ databases">
        <authorList>
            <person name="de Groot N.N."/>
        </authorList>
    </citation>
    <scope>NUCLEOTIDE SEQUENCE [LARGE SCALE GENOMIC DNA]</scope>
    <source>
        <strain evidence="4">DSM 29303</strain>
    </source>
</reference>
<feature type="signal peptide" evidence="2">
    <location>
        <begin position="1"/>
        <end position="30"/>
    </location>
</feature>
<dbReference type="OrthoDB" id="9815444at2"/>
<dbReference type="CDD" id="cd13589">
    <property type="entry name" value="PBP2_polyamine_RpCGA009"/>
    <property type="match status" value="1"/>
</dbReference>
<dbReference type="Pfam" id="PF13416">
    <property type="entry name" value="SBP_bac_8"/>
    <property type="match status" value="1"/>
</dbReference>
<dbReference type="InterPro" id="IPR006059">
    <property type="entry name" value="SBP"/>
</dbReference>
<evidence type="ECO:0000313" key="4">
    <source>
        <dbReference type="EMBL" id="SDX46509.1"/>
    </source>
</evidence>
<proteinExistence type="predicted"/>
<keyword evidence="1 2" id="KW-0732">Signal</keyword>
<dbReference type="AlphaFoldDB" id="A0A099G2N1"/>
<keyword evidence="6" id="KW-1185">Reference proteome</keyword>
<dbReference type="RefSeq" id="WP_036708340.1">
    <property type="nucleotide sequence ID" value="NZ_CP051542.1"/>
</dbReference>
<dbReference type="EMBL" id="JRKQ01000022">
    <property type="protein sequence ID" value="KGJ22696.1"/>
    <property type="molecule type" value="Genomic_DNA"/>
</dbReference>
<dbReference type="PANTHER" id="PTHR30222:SF2">
    <property type="entry name" value="ABC TRANSPORTER SUBSTRATE-BINDING PROTEIN"/>
    <property type="match status" value="1"/>
</dbReference>
<sequence length="368" mass="39426">MKSTSGPITPVLRTLGLVSALALSAGAAQAAQITVMSWGGTYTKSQVEAYYTPFTAKTGINVVSVDSDNPAIPVKAQVEAGNVTTDVVDIEYPDAIRLCDEGLLEPIDPAGLPAAPDGTPATEDFLPNALAECAVGSIVFSTVYAYDTTKITADPPTTIADFFDTAKYPGKRGLKRAPKALLEMALMGDGVPADEVYKVLGTPEGVDRAFKKLDTIKKDVVWWESGAQAPQLLADGEVVMTTAYNGRIFNATVSEGKPFKMVWDGQVYEYNLFAIPKGAPNAKDALEFIKFATSTQPLADQAKWISYGPARKSSAPLVGLYNDGKTEMAPNMPTNPDNMKKALGSSYDFWVDHEAELTERFNAWLSAS</sequence>
<reference evidence="6" key="4">
    <citation type="submission" date="2016-10" db="EMBL/GenBank/DDBJ databases">
        <authorList>
            <person name="Varghese N."/>
            <person name="Submissions S."/>
        </authorList>
    </citation>
    <scope>NUCLEOTIDE SEQUENCE [LARGE SCALE GENOMIC DNA]</scope>
    <source>
        <strain evidence="6">DSM 29303</strain>
    </source>
</reference>
<evidence type="ECO:0000256" key="2">
    <source>
        <dbReference type="SAM" id="SignalP"/>
    </source>
</evidence>
<evidence type="ECO:0000256" key="1">
    <source>
        <dbReference type="ARBA" id="ARBA00022729"/>
    </source>
</evidence>
<dbReference type="SUPFAM" id="SSF53850">
    <property type="entry name" value="Periplasmic binding protein-like II"/>
    <property type="match status" value="1"/>
</dbReference>